<dbReference type="SMR" id="A0A0N7KIU2"/>
<protein>
    <submittedName>
        <fullName evidence="5">Os04g0320000 protein</fullName>
    </submittedName>
</protein>
<evidence type="ECO:0000256" key="2">
    <source>
        <dbReference type="ARBA" id="ARBA00022763"/>
    </source>
</evidence>
<organism evidence="5 6">
    <name type="scientific">Oryza sativa subsp. japonica</name>
    <name type="common">Rice</name>
    <dbReference type="NCBI Taxonomy" id="39947"/>
    <lineage>
        <taxon>Eukaryota</taxon>
        <taxon>Viridiplantae</taxon>
        <taxon>Streptophyta</taxon>
        <taxon>Embryophyta</taxon>
        <taxon>Tracheophyta</taxon>
        <taxon>Spermatophyta</taxon>
        <taxon>Magnoliopsida</taxon>
        <taxon>Liliopsida</taxon>
        <taxon>Poales</taxon>
        <taxon>Poaceae</taxon>
        <taxon>BOP clade</taxon>
        <taxon>Oryzoideae</taxon>
        <taxon>Oryzeae</taxon>
        <taxon>Oryzinae</taxon>
        <taxon>Oryza</taxon>
        <taxon>Oryza sativa</taxon>
    </lineage>
</organism>
<dbReference type="OMA" id="ENEWECQ"/>
<dbReference type="AlphaFoldDB" id="A0A0N7KIU2"/>
<dbReference type="GO" id="GO:0005634">
    <property type="term" value="C:nucleus"/>
    <property type="evidence" value="ECO:0000318"/>
    <property type="project" value="GO_Central"/>
</dbReference>
<evidence type="ECO:0000256" key="1">
    <source>
        <dbReference type="ARBA" id="ARBA00004123"/>
    </source>
</evidence>
<dbReference type="SUPFAM" id="SSF63748">
    <property type="entry name" value="Tudor/PWWP/MBT"/>
    <property type="match status" value="1"/>
</dbReference>
<comment type="subcellular location">
    <subcellularLocation>
        <location evidence="1">Nucleus</location>
    </subcellularLocation>
</comment>
<keyword evidence="2" id="KW-0227">DNA damage</keyword>
<reference evidence="5 6" key="3">
    <citation type="journal article" date="2013" name="Rice">
        <title>Improvement of the Oryza sativa Nipponbare reference genome using next generation sequence and optical map data.</title>
        <authorList>
            <person name="Kawahara Y."/>
            <person name="de la Bastide M."/>
            <person name="Hamilton J.P."/>
            <person name="Kanamori H."/>
            <person name="McCombie W.R."/>
            <person name="Ouyang S."/>
            <person name="Schwartz D.C."/>
            <person name="Tanaka T."/>
            <person name="Wu J."/>
            <person name="Zhou S."/>
            <person name="Childs K.L."/>
            <person name="Davidson R.M."/>
            <person name="Lin H."/>
            <person name="Quesada-Ocampo L."/>
            <person name="Vaillancourt B."/>
            <person name="Sakai H."/>
            <person name="Lee S.S."/>
            <person name="Kim J."/>
            <person name="Numa H."/>
            <person name="Itoh T."/>
            <person name="Buell C.R."/>
            <person name="Matsumoto T."/>
        </authorList>
    </citation>
    <scope>NUCLEOTIDE SEQUENCE [LARGE SCALE GENOMIC DNA]</scope>
    <source>
        <strain evidence="6">cv. Nipponbare</strain>
    </source>
</reference>
<dbReference type="InterPro" id="IPR039776">
    <property type="entry name" value="Pds5"/>
</dbReference>
<dbReference type="InParanoid" id="A0A0N7KIU2"/>
<dbReference type="GO" id="GO:0006281">
    <property type="term" value="P:DNA repair"/>
    <property type="evidence" value="ECO:0007669"/>
    <property type="project" value="UniProtKB-KW"/>
</dbReference>
<reference evidence="6" key="1">
    <citation type="journal article" date="2005" name="Nature">
        <title>The map-based sequence of the rice genome.</title>
        <authorList>
            <consortium name="International rice genome sequencing project (IRGSP)"/>
            <person name="Matsumoto T."/>
            <person name="Wu J."/>
            <person name="Kanamori H."/>
            <person name="Katayose Y."/>
            <person name="Fujisawa M."/>
            <person name="Namiki N."/>
            <person name="Mizuno H."/>
            <person name="Yamamoto K."/>
            <person name="Antonio B.A."/>
            <person name="Baba T."/>
            <person name="Sakata K."/>
            <person name="Nagamura Y."/>
            <person name="Aoki H."/>
            <person name="Arikawa K."/>
            <person name="Arita K."/>
            <person name="Bito T."/>
            <person name="Chiden Y."/>
            <person name="Fujitsuka N."/>
            <person name="Fukunaka R."/>
            <person name="Hamada M."/>
            <person name="Harada C."/>
            <person name="Hayashi A."/>
            <person name="Hijishita S."/>
            <person name="Honda M."/>
            <person name="Hosokawa S."/>
            <person name="Ichikawa Y."/>
            <person name="Idonuma A."/>
            <person name="Iijima M."/>
            <person name="Ikeda M."/>
            <person name="Ikeno M."/>
            <person name="Ito K."/>
            <person name="Ito S."/>
            <person name="Ito T."/>
            <person name="Ito Y."/>
            <person name="Ito Y."/>
            <person name="Iwabuchi A."/>
            <person name="Kamiya K."/>
            <person name="Karasawa W."/>
            <person name="Kurita K."/>
            <person name="Katagiri S."/>
            <person name="Kikuta A."/>
            <person name="Kobayashi H."/>
            <person name="Kobayashi N."/>
            <person name="Machita K."/>
            <person name="Maehara T."/>
            <person name="Masukawa M."/>
            <person name="Mizubayashi T."/>
            <person name="Mukai Y."/>
            <person name="Nagasaki H."/>
            <person name="Nagata Y."/>
            <person name="Naito S."/>
            <person name="Nakashima M."/>
            <person name="Nakama Y."/>
            <person name="Nakamichi Y."/>
            <person name="Nakamura M."/>
            <person name="Meguro A."/>
            <person name="Negishi M."/>
            <person name="Ohta I."/>
            <person name="Ohta T."/>
            <person name="Okamoto M."/>
            <person name="Ono N."/>
            <person name="Saji S."/>
            <person name="Sakaguchi M."/>
            <person name="Sakai K."/>
            <person name="Shibata M."/>
            <person name="Shimokawa T."/>
            <person name="Song J."/>
            <person name="Takazaki Y."/>
            <person name="Terasawa K."/>
            <person name="Tsugane M."/>
            <person name="Tsuji K."/>
            <person name="Ueda S."/>
            <person name="Waki K."/>
            <person name="Yamagata H."/>
            <person name="Yamamoto M."/>
            <person name="Yamamoto S."/>
            <person name="Yamane H."/>
            <person name="Yoshiki S."/>
            <person name="Yoshihara R."/>
            <person name="Yukawa K."/>
            <person name="Zhong H."/>
            <person name="Yano M."/>
            <person name="Yuan Q."/>
            <person name="Ouyang S."/>
            <person name="Liu J."/>
            <person name="Jones K.M."/>
            <person name="Gansberger K."/>
            <person name="Moffat K."/>
            <person name="Hill J."/>
            <person name="Bera J."/>
            <person name="Fadrosh D."/>
            <person name="Jin S."/>
            <person name="Johri S."/>
            <person name="Kim M."/>
            <person name="Overton L."/>
            <person name="Reardon M."/>
            <person name="Tsitrin T."/>
            <person name="Vuong H."/>
            <person name="Weaver B."/>
            <person name="Ciecko A."/>
            <person name="Tallon L."/>
            <person name="Jackson J."/>
            <person name="Pai G."/>
            <person name="Aken S.V."/>
            <person name="Utterback T."/>
            <person name="Reidmuller S."/>
            <person name="Feldblyum T."/>
            <person name="Hsiao J."/>
            <person name="Zismann V."/>
            <person name="Iobst S."/>
            <person name="de Vazeille A.R."/>
            <person name="Buell C.R."/>
            <person name="Ying K."/>
            <person name="Li Y."/>
            <person name="Lu T."/>
            <person name="Huang Y."/>
            <person name="Zhao Q."/>
            <person name="Feng Q."/>
            <person name="Zhang L."/>
            <person name="Zhu J."/>
            <person name="Weng Q."/>
            <person name="Mu J."/>
            <person name="Lu Y."/>
            <person name="Fan D."/>
            <person name="Liu Y."/>
            <person name="Guan J."/>
            <person name="Zhang Y."/>
            <person name="Yu S."/>
            <person name="Liu X."/>
            <person name="Zhang Y."/>
            <person name="Hong G."/>
            <person name="Han B."/>
            <person name="Choisne N."/>
            <person name="Demange N."/>
            <person name="Orjeda G."/>
            <person name="Samain S."/>
            <person name="Cattolico L."/>
            <person name="Pelletier E."/>
            <person name="Couloux A."/>
            <person name="Segurens B."/>
            <person name="Wincker P."/>
            <person name="D'Hont A."/>
            <person name="Scarpelli C."/>
            <person name="Weissenbach J."/>
            <person name="Salanoubat M."/>
            <person name="Quetier F."/>
            <person name="Yu Y."/>
            <person name="Kim H.R."/>
            <person name="Rambo T."/>
            <person name="Currie J."/>
            <person name="Collura K."/>
            <person name="Luo M."/>
            <person name="Yang T."/>
            <person name="Ammiraju J.S.S."/>
            <person name="Engler F."/>
            <person name="Soderlund C."/>
            <person name="Wing R.A."/>
            <person name="Palmer L.E."/>
            <person name="de la Bastide M."/>
            <person name="Spiegel L."/>
            <person name="Nascimento L."/>
            <person name="Zutavern T."/>
            <person name="O'Shaughnessy A."/>
            <person name="Dike S."/>
            <person name="Dedhia N."/>
            <person name="Preston R."/>
            <person name="Balija V."/>
            <person name="McCombie W.R."/>
            <person name="Chow T."/>
            <person name="Chen H."/>
            <person name="Chung M."/>
            <person name="Chen C."/>
            <person name="Shaw J."/>
            <person name="Wu H."/>
            <person name="Hsiao K."/>
            <person name="Chao Y."/>
            <person name="Chu M."/>
            <person name="Cheng C."/>
            <person name="Hour A."/>
            <person name="Lee P."/>
            <person name="Lin S."/>
            <person name="Lin Y."/>
            <person name="Liou J."/>
            <person name="Liu S."/>
            <person name="Hsing Y."/>
            <person name="Raghuvanshi S."/>
            <person name="Mohanty A."/>
            <person name="Bharti A.K."/>
            <person name="Gaur A."/>
            <person name="Gupta V."/>
            <person name="Kumar D."/>
            <person name="Ravi V."/>
            <person name="Vij S."/>
            <person name="Kapur A."/>
            <person name="Khurana P."/>
            <person name="Khurana P."/>
            <person name="Khurana J.P."/>
            <person name="Tyagi A.K."/>
            <person name="Gaikwad K."/>
            <person name="Singh A."/>
            <person name="Dalal V."/>
            <person name="Srivastava S."/>
            <person name="Dixit A."/>
            <person name="Pal A.K."/>
            <person name="Ghazi I.A."/>
            <person name="Yadav M."/>
            <person name="Pandit A."/>
            <person name="Bhargava A."/>
            <person name="Sureshbabu K."/>
            <person name="Batra K."/>
            <person name="Sharma T.R."/>
            <person name="Mohapatra T."/>
            <person name="Singh N.K."/>
            <person name="Messing J."/>
            <person name="Nelson A.B."/>
            <person name="Fuks G."/>
            <person name="Kavchok S."/>
            <person name="Keizer G."/>
            <person name="Linton E."/>
            <person name="Llaca V."/>
            <person name="Song R."/>
            <person name="Tanyolac B."/>
            <person name="Young S."/>
            <person name="Ho-Il K."/>
            <person name="Hahn J.H."/>
            <person name="Sangsakoo G."/>
            <person name="Vanavichit A."/>
            <person name="de Mattos Luiz.A.T."/>
            <person name="Zimmer P.D."/>
            <person name="Malone G."/>
            <person name="Dellagostin O."/>
            <person name="de Oliveira A.C."/>
            <person name="Bevan M."/>
            <person name="Bancroft I."/>
            <person name="Minx P."/>
            <person name="Cordum H."/>
            <person name="Wilson R."/>
            <person name="Cheng Z."/>
            <person name="Jin W."/>
            <person name="Jiang J."/>
            <person name="Leong S.A."/>
            <person name="Iwama H."/>
            <person name="Gojobori T."/>
            <person name="Itoh T."/>
            <person name="Niimura Y."/>
            <person name="Fujii Y."/>
            <person name="Habara T."/>
            <person name="Sakai H."/>
            <person name="Sato Y."/>
            <person name="Wilson G."/>
            <person name="Kumar K."/>
            <person name="McCouch S."/>
            <person name="Juretic N."/>
            <person name="Hoen D."/>
            <person name="Wright S."/>
            <person name="Bruskiewich R."/>
            <person name="Bureau T."/>
            <person name="Miyao A."/>
            <person name="Hirochika H."/>
            <person name="Nishikawa T."/>
            <person name="Kadowaki K."/>
            <person name="Sugiura M."/>
            <person name="Burr B."/>
            <person name="Sasaki T."/>
        </authorList>
    </citation>
    <scope>NUCLEOTIDE SEQUENCE [LARGE SCALE GENOMIC DNA]</scope>
    <source>
        <strain evidence="6">cv. Nipponbare</strain>
    </source>
</reference>
<dbReference type="Proteomes" id="UP000059680">
    <property type="component" value="Chromosome 4"/>
</dbReference>
<dbReference type="PaxDb" id="39947-A0A0N7KIU2"/>
<dbReference type="STRING" id="39947.A0A0N7KIU2"/>
<evidence type="ECO:0000256" key="3">
    <source>
        <dbReference type="ARBA" id="ARBA00023204"/>
    </source>
</evidence>
<keyword evidence="4" id="KW-0539">Nucleus</keyword>
<sequence>MERDAAEVEVRRRLRDVGARLSSLPDDGELLRLLQEAAKLLYRVNQCEVDRIHSALIPVMRALIKKELLDHTDPGVKLAVASCLTTLIKIRAPDPPYDDDVMKDVLKLVVGVFCELDDVDCPSYGTRETPPASFVLAERVIGLCHEKLKPVFIKLLQGAPITEYSNLVTSFLQDAIVAGDNNVGAFMHDMKEVVSPKSSTMMGKTIGQPADSGDELKPEIVQGTKEAPNSNKKALDGSIVGSRIKVRWPADEMFYNGLVKSFDASSETHEIVYDHGDVVRQSLKDEKWEFIAEEQDYNPDASPDMNSLQGCIALNQYISFLCSSGGVHQINEDDPLLNMVVISILRTKKELSSGWRNLCSVCLYRCHLGAILPVHISVPFCLKPQEPFWMV</sequence>
<gene>
    <name evidence="5" type="ordered locus">Os04g0320000</name>
    <name evidence="5" type="ORF">OSNPB_040320000</name>
</gene>
<dbReference type="PANTHER" id="PTHR12663:SF3">
    <property type="entry name" value="SISTER CHROMATID COHESION PROTEIN PDS5 HOMOLOG C"/>
    <property type="match status" value="1"/>
</dbReference>
<dbReference type="PANTHER" id="PTHR12663">
    <property type="entry name" value="ANDROGEN INDUCED INHIBITOR OF PROLIFERATION AS3 / PDS5-RELATED"/>
    <property type="match status" value="1"/>
</dbReference>
<name>A0A0N7KIU2_ORYSJ</name>
<dbReference type="eggNOG" id="KOG1525">
    <property type="taxonomic scope" value="Eukaryota"/>
</dbReference>
<proteinExistence type="predicted"/>
<keyword evidence="3" id="KW-0234">DNA repair</keyword>
<evidence type="ECO:0000313" key="5">
    <source>
        <dbReference type="EMBL" id="BAS88569.1"/>
    </source>
</evidence>
<evidence type="ECO:0000313" key="6">
    <source>
        <dbReference type="Proteomes" id="UP000059680"/>
    </source>
</evidence>
<dbReference type="FunCoup" id="A0A0N7KIU2">
    <property type="interactions" value="2"/>
</dbReference>
<accession>A0A0N7KIU2</accession>
<dbReference type="Gramene" id="Os04t0320000-00">
    <property type="protein sequence ID" value="Os04t0320000-00"/>
    <property type="gene ID" value="Os04g0320000"/>
</dbReference>
<reference evidence="5 6" key="2">
    <citation type="journal article" date="2013" name="Plant Cell Physiol.">
        <title>Rice Annotation Project Database (RAP-DB): an integrative and interactive database for rice genomics.</title>
        <authorList>
            <person name="Sakai H."/>
            <person name="Lee S.S."/>
            <person name="Tanaka T."/>
            <person name="Numa H."/>
            <person name="Kim J."/>
            <person name="Kawahara Y."/>
            <person name="Wakimoto H."/>
            <person name="Yang C.C."/>
            <person name="Iwamoto M."/>
            <person name="Abe T."/>
            <person name="Yamada Y."/>
            <person name="Muto A."/>
            <person name="Inokuchi H."/>
            <person name="Ikemura T."/>
            <person name="Matsumoto T."/>
            <person name="Sasaki T."/>
            <person name="Itoh T."/>
        </authorList>
    </citation>
    <scope>NUCLEOTIDE SEQUENCE [LARGE SCALE GENOMIC DNA]</scope>
    <source>
        <strain evidence="6">cv. Nipponbare</strain>
    </source>
</reference>
<dbReference type="Gene3D" id="2.30.30.140">
    <property type="match status" value="1"/>
</dbReference>
<keyword evidence="6" id="KW-1185">Reference proteome</keyword>
<evidence type="ECO:0000256" key="4">
    <source>
        <dbReference type="ARBA" id="ARBA00023242"/>
    </source>
</evidence>
<dbReference type="GO" id="GO:0140670">
    <property type="term" value="F:cohesin unloader activity"/>
    <property type="evidence" value="ECO:0000318"/>
    <property type="project" value="GO_Central"/>
</dbReference>
<dbReference type="Pfam" id="PF20168">
    <property type="entry name" value="PDS5"/>
    <property type="match status" value="1"/>
</dbReference>
<dbReference type="GO" id="GO:0007064">
    <property type="term" value="P:mitotic sister chromatid cohesion"/>
    <property type="evidence" value="ECO:0000318"/>
    <property type="project" value="GO_Central"/>
</dbReference>
<dbReference type="GO" id="GO:0000785">
    <property type="term" value="C:chromatin"/>
    <property type="evidence" value="ECO:0000318"/>
    <property type="project" value="GO_Central"/>
</dbReference>
<dbReference type="EMBL" id="AP014960">
    <property type="protein sequence ID" value="BAS88569.1"/>
    <property type="molecule type" value="Genomic_DNA"/>
</dbReference>
<dbReference type="CDD" id="cd20404">
    <property type="entry name" value="Tudor_Agenet_AtEML-like"/>
    <property type="match status" value="1"/>
</dbReference>